<dbReference type="InterPro" id="IPR050487">
    <property type="entry name" value="FtsQ_DivIB"/>
</dbReference>
<dbReference type="InterPro" id="IPR034746">
    <property type="entry name" value="POTRA"/>
</dbReference>
<evidence type="ECO:0000256" key="2">
    <source>
        <dbReference type="ARBA" id="ARBA00022475"/>
    </source>
</evidence>
<gene>
    <name evidence="11" type="ORF">H8705_02670</name>
</gene>
<proteinExistence type="predicted"/>
<keyword evidence="2" id="KW-1003">Cell membrane</keyword>
<dbReference type="AlphaFoldDB" id="A0A926EM79"/>
<comment type="subcellular location">
    <subcellularLocation>
        <location evidence="1">Membrane</location>
    </subcellularLocation>
</comment>
<keyword evidence="12" id="KW-1185">Reference proteome</keyword>
<evidence type="ECO:0000256" key="8">
    <source>
        <dbReference type="SAM" id="MobiDB-lite"/>
    </source>
</evidence>
<dbReference type="GO" id="GO:0005886">
    <property type="term" value="C:plasma membrane"/>
    <property type="evidence" value="ECO:0007669"/>
    <property type="project" value="TreeGrafter"/>
</dbReference>
<accession>A0A926EM79</accession>
<dbReference type="InterPro" id="IPR013685">
    <property type="entry name" value="POTRA_FtsQ_type"/>
</dbReference>
<dbReference type="PANTHER" id="PTHR37820">
    <property type="entry name" value="CELL DIVISION PROTEIN DIVIB"/>
    <property type="match status" value="1"/>
</dbReference>
<keyword evidence="4 9" id="KW-0812">Transmembrane</keyword>
<dbReference type="Pfam" id="PF08478">
    <property type="entry name" value="POTRA_1"/>
    <property type="match status" value="1"/>
</dbReference>
<evidence type="ECO:0000256" key="4">
    <source>
        <dbReference type="ARBA" id="ARBA00022692"/>
    </source>
</evidence>
<comment type="caution">
    <text evidence="11">The sequence shown here is derived from an EMBL/GenBank/DDBJ whole genome shotgun (WGS) entry which is preliminary data.</text>
</comment>
<evidence type="ECO:0000256" key="5">
    <source>
        <dbReference type="ARBA" id="ARBA00022989"/>
    </source>
</evidence>
<dbReference type="PROSITE" id="PS51779">
    <property type="entry name" value="POTRA"/>
    <property type="match status" value="1"/>
</dbReference>
<dbReference type="GO" id="GO:0051301">
    <property type="term" value="P:cell division"/>
    <property type="evidence" value="ECO:0007669"/>
    <property type="project" value="UniProtKB-KW"/>
</dbReference>
<evidence type="ECO:0000256" key="9">
    <source>
        <dbReference type="SAM" id="Phobius"/>
    </source>
</evidence>
<dbReference type="PANTHER" id="PTHR37820:SF1">
    <property type="entry name" value="CELL DIVISION PROTEIN FTSQ"/>
    <property type="match status" value="1"/>
</dbReference>
<feature type="region of interest" description="Disordered" evidence="8">
    <location>
        <begin position="1"/>
        <end position="21"/>
    </location>
</feature>
<feature type="region of interest" description="Disordered" evidence="8">
    <location>
        <begin position="288"/>
        <end position="352"/>
    </location>
</feature>
<keyword evidence="7" id="KW-0131">Cell cycle</keyword>
<organism evidence="11 12">
    <name type="scientific">Youxingia wuxianensis</name>
    <dbReference type="NCBI Taxonomy" id="2763678"/>
    <lineage>
        <taxon>Bacteria</taxon>
        <taxon>Bacillati</taxon>
        <taxon>Bacillota</taxon>
        <taxon>Clostridia</taxon>
        <taxon>Eubacteriales</taxon>
        <taxon>Oscillospiraceae</taxon>
        <taxon>Youxingia</taxon>
    </lineage>
</organism>
<keyword evidence="6 9" id="KW-0472">Membrane</keyword>
<name>A0A926EM79_9FIRM</name>
<keyword evidence="5 9" id="KW-1133">Transmembrane helix</keyword>
<feature type="domain" description="POTRA" evidence="10">
    <location>
        <begin position="55"/>
        <end position="126"/>
    </location>
</feature>
<evidence type="ECO:0000256" key="6">
    <source>
        <dbReference type="ARBA" id="ARBA00023136"/>
    </source>
</evidence>
<dbReference type="RefSeq" id="WP_262394317.1">
    <property type="nucleotide sequence ID" value="NZ_JACRTD010000002.1"/>
</dbReference>
<evidence type="ECO:0000313" key="11">
    <source>
        <dbReference type="EMBL" id="MBC8584483.1"/>
    </source>
</evidence>
<feature type="compositionally biased region" description="Polar residues" evidence="8">
    <location>
        <begin position="1"/>
        <end position="10"/>
    </location>
</feature>
<keyword evidence="3" id="KW-0132">Cell division</keyword>
<sequence length="352" mass="38690">MAQMNKNRTSGRQQAVAAADVRRKRRRRGRYTLHYILLVLAASAVMMVLSLTVFFKVEQIEVTGTTKYAAAQIIENSGIAQGDNLFRISQKKVQKNLTDKFPYVEKVALKRSFPPKITIAITQEKPLGAVETGAGYVIISRSGKVLEIGAQSLPENMTIVTGMSLDNPQEGKLLGEGSDEGMKMLTYLVDAIGETEFDKITKVDFSDRLNIVVTYDNRILIELGSEANLPYKLKFVKLVISEKLEDNFEGRLDASIEKEVWMIPEDINQEPVQIEVPLDPEDLATLPVESGADSEQSSSRSGPVDAGLPVNPDLSAKGETNSKGELTAIPKEELITLPKEEESSSSETSPSQ</sequence>
<reference evidence="11" key="1">
    <citation type="submission" date="2020-08" db="EMBL/GenBank/DDBJ databases">
        <title>Genome public.</title>
        <authorList>
            <person name="Liu C."/>
            <person name="Sun Q."/>
        </authorList>
    </citation>
    <scope>NUCLEOTIDE SEQUENCE</scope>
    <source>
        <strain evidence="11">NSJ-64</strain>
    </source>
</reference>
<feature type="transmembrane region" description="Helical" evidence="9">
    <location>
        <begin position="32"/>
        <end position="55"/>
    </location>
</feature>
<evidence type="ECO:0000256" key="7">
    <source>
        <dbReference type="ARBA" id="ARBA00023306"/>
    </source>
</evidence>
<dbReference type="Proteomes" id="UP000623678">
    <property type="component" value="Unassembled WGS sequence"/>
</dbReference>
<evidence type="ECO:0000256" key="1">
    <source>
        <dbReference type="ARBA" id="ARBA00004370"/>
    </source>
</evidence>
<dbReference type="Gene3D" id="3.10.20.310">
    <property type="entry name" value="membrane protein fhac"/>
    <property type="match status" value="1"/>
</dbReference>
<evidence type="ECO:0000259" key="10">
    <source>
        <dbReference type="PROSITE" id="PS51779"/>
    </source>
</evidence>
<evidence type="ECO:0000256" key="3">
    <source>
        <dbReference type="ARBA" id="ARBA00022618"/>
    </source>
</evidence>
<evidence type="ECO:0000313" key="12">
    <source>
        <dbReference type="Proteomes" id="UP000623678"/>
    </source>
</evidence>
<dbReference type="EMBL" id="JACRTD010000002">
    <property type="protein sequence ID" value="MBC8584483.1"/>
    <property type="molecule type" value="Genomic_DNA"/>
</dbReference>
<feature type="compositionally biased region" description="Basic and acidic residues" evidence="8">
    <location>
        <begin position="330"/>
        <end position="342"/>
    </location>
</feature>
<protein>
    <submittedName>
        <fullName evidence="11">FtsQ-type POTRA domain-containing protein</fullName>
    </submittedName>
</protein>